<dbReference type="EMBL" id="MK061412">
    <property type="protein sequence ID" value="AZU97287.1"/>
    <property type="molecule type" value="Genomic_DNA"/>
</dbReference>
<accession>A0A3Q9R505</accession>
<dbReference type="Proteomes" id="UP000284334">
    <property type="component" value="Segment"/>
</dbReference>
<sequence length="76" mass="8556">MRNVKVNDLFAPIFWKSVATRQANGERYGQAVFNSAYGLFPNEVGEMVATELDPFYNDSAVKHFLAALTNKIEDVQ</sequence>
<evidence type="ECO:0000313" key="1">
    <source>
        <dbReference type="EMBL" id="AZU97287.1"/>
    </source>
</evidence>
<gene>
    <name evidence="1" type="primary">242</name>
    <name evidence="1" type="ORF">SEA_GILSON_242</name>
</gene>
<dbReference type="RefSeq" id="YP_009842672.1">
    <property type="nucleotide sequence ID" value="NC_048742.1"/>
</dbReference>
<reference evidence="1 2" key="1">
    <citation type="submission" date="2018-10" db="EMBL/GenBank/DDBJ databases">
        <authorList>
            <person name="Soria N.A."/>
            <person name="Batley M.G."/>
            <person name="Hanafy A."/>
            <person name="Singh N."/>
            <person name="Shaffer C.D."/>
            <person name="Weston-Hafer K.A."/>
            <person name="Russell D.A."/>
            <person name="Pope W.H."/>
            <person name="Jacobs-Sera D."/>
            <person name="Hendrix R.W."/>
            <person name="Hatfull G.F."/>
        </authorList>
    </citation>
    <scope>NUCLEOTIDE SEQUENCE [LARGE SCALE GENOMIC DNA]</scope>
</reference>
<dbReference type="KEGG" id="vg:55612932"/>
<proteinExistence type="predicted"/>
<protein>
    <submittedName>
        <fullName evidence="1">Uncharacterized protein</fullName>
    </submittedName>
</protein>
<dbReference type="GeneID" id="55612932"/>
<evidence type="ECO:0000313" key="2">
    <source>
        <dbReference type="Proteomes" id="UP000284334"/>
    </source>
</evidence>
<organism evidence="1 2">
    <name type="scientific">Streptomyces phage Gilson</name>
    <dbReference type="NCBI Taxonomy" id="2488789"/>
    <lineage>
        <taxon>Viruses</taxon>
        <taxon>Duplodnaviria</taxon>
        <taxon>Heunggongvirae</taxon>
        <taxon>Uroviricota</taxon>
        <taxon>Caudoviricetes</taxon>
        <taxon>Stanwilliamsviridae</taxon>
        <taxon>Loccivirinae</taxon>
        <taxon>Gilsonvirus</taxon>
        <taxon>Gilsonvirus gilson</taxon>
    </lineage>
</organism>
<keyword evidence="2" id="KW-1185">Reference proteome</keyword>
<name>A0A3Q9R505_9CAUD</name>